<accession>A0AAV8YX11</accession>
<sequence length="84" mass="10123">MDHPIYLFGIDLPINRRFQVHIINLQPPRRAGFLHKRYYERNVTPPHTLRLPDSLVYGMWYECPEVYFLIQSRPTEISDPKEEP</sequence>
<dbReference type="EMBL" id="JAPWTK010000035">
    <property type="protein sequence ID" value="KAJ8955903.1"/>
    <property type="molecule type" value="Genomic_DNA"/>
</dbReference>
<dbReference type="AlphaFoldDB" id="A0AAV8YX11"/>
<organism evidence="1 2">
    <name type="scientific">Aromia moschata</name>
    <dbReference type="NCBI Taxonomy" id="1265417"/>
    <lineage>
        <taxon>Eukaryota</taxon>
        <taxon>Metazoa</taxon>
        <taxon>Ecdysozoa</taxon>
        <taxon>Arthropoda</taxon>
        <taxon>Hexapoda</taxon>
        <taxon>Insecta</taxon>
        <taxon>Pterygota</taxon>
        <taxon>Neoptera</taxon>
        <taxon>Endopterygota</taxon>
        <taxon>Coleoptera</taxon>
        <taxon>Polyphaga</taxon>
        <taxon>Cucujiformia</taxon>
        <taxon>Chrysomeloidea</taxon>
        <taxon>Cerambycidae</taxon>
        <taxon>Cerambycinae</taxon>
        <taxon>Callichromatini</taxon>
        <taxon>Aromia</taxon>
    </lineage>
</organism>
<protein>
    <submittedName>
        <fullName evidence="1">Uncharacterized protein</fullName>
    </submittedName>
</protein>
<reference evidence="1" key="1">
    <citation type="journal article" date="2023" name="Insect Mol. Biol.">
        <title>Genome sequencing provides insights into the evolution of gene families encoding plant cell wall-degrading enzymes in longhorned beetles.</title>
        <authorList>
            <person name="Shin N.R."/>
            <person name="Okamura Y."/>
            <person name="Kirsch R."/>
            <person name="Pauchet Y."/>
        </authorList>
    </citation>
    <scope>NUCLEOTIDE SEQUENCE</scope>
    <source>
        <strain evidence="1">AMC_N1</strain>
    </source>
</reference>
<comment type="caution">
    <text evidence="1">The sequence shown here is derived from an EMBL/GenBank/DDBJ whole genome shotgun (WGS) entry which is preliminary data.</text>
</comment>
<gene>
    <name evidence="1" type="ORF">NQ318_005451</name>
</gene>
<proteinExistence type="predicted"/>
<dbReference type="Proteomes" id="UP001162162">
    <property type="component" value="Unassembled WGS sequence"/>
</dbReference>
<name>A0AAV8YX11_9CUCU</name>
<evidence type="ECO:0000313" key="2">
    <source>
        <dbReference type="Proteomes" id="UP001162162"/>
    </source>
</evidence>
<keyword evidence="2" id="KW-1185">Reference proteome</keyword>
<evidence type="ECO:0000313" key="1">
    <source>
        <dbReference type="EMBL" id="KAJ8955903.1"/>
    </source>
</evidence>